<protein>
    <submittedName>
        <fullName evidence="1">Uncharacterized protein</fullName>
    </submittedName>
</protein>
<dbReference type="EMBL" id="JANQDH010000089">
    <property type="protein sequence ID" value="MDH6061357.1"/>
    <property type="molecule type" value="Genomic_DNA"/>
</dbReference>
<name>A0AA43GTB4_9CYAN</name>
<keyword evidence="2" id="KW-1185">Reference proteome</keyword>
<dbReference type="Proteomes" id="UP001159387">
    <property type="component" value="Unassembled WGS sequence"/>
</dbReference>
<sequence>MIVKYDCCGYASSLPVCCYVAWLTSYILNFKSAATCPVVKPTANIAETAVNFPWRFRS</sequence>
<organism evidence="1 2">
    <name type="scientific">Chrysosporum bergii ANA360D</name>
    <dbReference type="NCBI Taxonomy" id="617107"/>
    <lineage>
        <taxon>Bacteria</taxon>
        <taxon>Bacillati</taxon>
        <taxon>Cyanobacteriota</taxon>
        <taxon>Cyanophyceae</taxon>
        <taxon>Nostocales</taxon>
        <taxon>Nodulariaceae</taxon>
        <taxon>Chrysosporum</taxon>
    </lineage>
</organism>
<evidence type="ECO:0000313" key="2">
    <source>
        <dbReference type="Proteomes" id="UP001159387"/>
    </source>
</evidence>
<proteinExistence type="predicted"/>
<comment type="caution">
    <text evidence="1">The sequence shown here is derived from an EMBL/GenBank/DDBJ whole genome shotgun (WGS) entry which is preliminary data.</text>
</comment>
<evidence type="ECO:0000313" key="1">
    <source>
        <dbReference type="EMBL" id="MDH6061357.1"/>
    </source>
</evidence>
<accession>A0AA43GTB4</accession>
<dbReference type="RefSeq" id="WP_280655329.1">
    <property type="nucleotide sequence ID" value="NZ_JANQDH010000089.1"/>
</dbReference>
<reference evidence="1 2" key="1">
    <citation type="journal article" date="2023" name="J. Phycol.">
        <title>Chrysosporum ovalisporum is synonymous with the true-branching cyanobacterium Umezakia natans (Nostocales/Aphanizomenonaceae).</title>
        <authorList>
            <person name="McGregor G.B."/>
            <person name="Sendall B.C."/>
            <person name="Niiyama Y."/>
            <person name="Tuji A."/>
            <person name="Willis A."/>
        </authorList>
    </citation>
    <scope>NUCLEOTIDE SEQUENCE [LARGE SCALE GENOMIC DNA]</scope>
    <source>
        <strain evidence="1 2">ANA360D</strain>
    </source>
</reference>
<dbReference type="AlphaFoldDB" id="A0AA43GTB4"/>
<gene>
    <name evidence="1" type="ORF">NWP17_13080</name>
</gene>